<dbReference type="EC" id="2.1.1.181" evidence="6"/>
<keyword evidence="8" id="KW-1185">Reference proteome</keyword>
<dbReference type="GO" id="GO:0005737">
    <property type="term" value="C:cytoplasm"/>
    <property type="evidence" value="ECO:0007669"/>
    <property type="project" value="UniProtKB-SubCell"/>
</dbReference>
<evidence type="ECO:0000256" key="1">
    <source>
        <dbReference type="ARBA" id="ARBA00022490"/>
    </source>
</evidence>
<name>A0A0P0CUZ4_9FLAO</name>
<dbReference type="Pfam" id="PF05971">
    <property type="entry name" value="Methyltransf_10"/>
    <property type="match status" value="1"/>
</dbReference>
<evidence type="ECO:0000313" key="8">
    <source>
        <dbReference type="Proteomes" id="UP000057981"/>
    </source>
</evidence>
<dbReference type="KEGG" id="ahz:APS56_03145"/>
<dbReference type="Proteomes" id="UP000057981">
    <property type="component" value="Chromosome"/>
</dbReference>
<evidence type="ECO:0000313" key="7">
    <source>
        <dbReference type="EMBL" id="ALJ04202.1"/>
    </source>
</evidence>
<keyword evidence="1 6" id="KW-0963">Cytoplasm</keyword>
<dbReference type="SUPFAM" id="SSF53335">
    <property type="entry name" value="S-adenosyl-L-methionine-dependent methyltransferases"/>
    <property type="match status" value="1"/>
</dbReference>
<dbReference type="GO" id="GO:0070475">
    <property type="term" value="P:rRNA base methylation"/>
    <property type="evidence" value="ECO:0007669"/>
    <property type="project" value="TreeGrafter"/>
</dbReference>
<dbReference type="EMBL" id="CP012898">
    <property type="protein sequence ID" value="ALJ04202.1"/>
    <property type="molecule type" value="Genomic_DNA"/>
</dbReference>
<comment type="similarity">
    <text evidence="6">Belongs to the methyltransferase superfamily. METTL16/RlmF family.</text>
</comment>
<evidence type="ECO:0000256" key="5">
    <source>
        <dbReference type="ARBA" id="ARBA00022691"/>
    </source>
</evidence>
<dbReference type="InterPro" id="IPR010286">
    <property type="entry name" value="METTL16/RlmF"/>
</dbReference>
<gene>
    <name evidence="6" type="primary">rlmF</name>
    <name evidence="7" type="ORF">APS56_03145</name>
</gene>
<reference evidence="7 8" key="1">
    <citation type="submission" date="2015-10" db="EMBL/GenBank/DDBJ databases">
        <authorList>
            <person name="Gilbert D.G."/>
        </authorList>
    </citation>
    <scope>NUCLEOTIDE SEQUENCE [LARGE SCALE GENOMIC DNA]</scope>
    <source>
        <strain evidence="8">HZ-22</strain>
    </source>
</reference>
<dbReference type="NCBIfam" id="NF008725">
    <property type="entry name" value="PRK11727.1"/>
    <property type="match status" value="1"/>
</dbReference>
<evidence type="ECO:0000256" key="2">
    <source>
        <dbReference type="ARBA" id="ARBA00022552"/>
    </source>
</evidence>
<dbReference type="CDD" id="cd02440">
    <property type="entry name" value="AdoMet_MTases"/>
    <property type="match status" value="1"/>
</dbReference>
<proteinExistence type="inferred from homology"/>
<dbReference type="InterPro" id="IPR016909">
    <property type="entry name" value="rRNA_lsu_MeTfrase_F"/>
</dbReference>
<sequence>MKKETGFHSKNKHKLGYDLHDLCKASPELLPFVFINTYNNKTIDFTNPKAVKALNTALLIKHYNITFWEFLDTNLCPPIPGRVDYIHHISDLLDNSGIRSNVRVLDIGTGATCIYPILGNAEYNWTFVATDIDKESLKIAQKNIDKNQLQDDITLRHQKNKLQIFKNVLKTDDMFSVSMCNPPFYKSEAEALEATTKKLQGLKIAGKAIRNFAGTKNELWYNGGEKSFIHNYLYESSLFKKQCVWYTTLVSKKELVKSMYMSLNKLGVTDIKTIHMSQGNKISRIVAWTFQ</sequence>
<keyword evidence="3 6" id="KW-0489">Methyltransferase</keyword>
<evidence type="ECO:0000256" key="3">
    <source>
        <dbReference type="ARBA" id="ARBA00022603"/>
    </source>
</evidence>
<dbReference type="GO" id="GO:0052907">
    <property type="term" value="F:23S rRNA (adenine(1618)-N(6))-methyltransferase activity"/>
    <property type="evidence" value="ECO:0007669"/>
    <property type="project" value="UniProtKB-EC"/>
</dbReference>
<dbReference type="PANTHER" id="PTHR13393">
    <property type="entry name" value="SAM-DEPENDENT METHYLTRANSFERASE"/>
    <property type="match status" value="1"/>
</dbReference>
<accession>A0A0P0CUZ4</accession>
<comment type="catalytic activity">
    <reaction evidence="6">
        <text>adenosine(1618) in 23S rRNA + S-adenosyl-L-methionine = N(6)-methyladenosine(1618) in 23S rRNA + S-adenosyl-L-homocysteine + H(+)</text>
        <dbReference type="Rhea" id="RHEA:16497"/>
        <dbReference type="Rhea" id="RHEA-COMP:10229"/>
        <dbReference type="Rhea" id="RHEA-COMP:10231"/>
        <dbReference type="ChEBI" id="CHEBI:15378"/>
        <dbReference type="ChEBI" id="CHEBI:57856"/>
        <dbReference type="ChEBI" id="CHEBI:59789"/>
        <dbReference type="ChEBI" id="CHEBI:74411"/>
        <dbReference type="ChEBI" id="CHEBI:74449"/>
        <dbReference type="EC" id="2.1.1.181"/>
    </reaction>
</comment>
<dbReference type="RefSeq" id="WP_054724693.1">
    <property type="nucleotide sequence ID" value="NZ_CP012898.1"/>
</dbReference>
<protein>
    <recommendedName>
        <fullName evidence="6">Ribosomal RNA large subunit methyltransferase F</fullName>
        <ecNumber evidence="6">2.1.1.181</ecNumber>
    </recommendedName>
    <alternativeName>
        <fullName evidence="6">23S rRNA mA1618 methyltransferase</fullName>
    </alternativeName>
    <alternativeName>
        <fullName evidence="6">rRNA adenine N-6-methyltransferase</fullName>
    </alternativeName>
</protein>
<comment type="subcellular location">
    <subcellularLocation>
        <location evidence="6">Cytoplasm</location>
    </subcellularLocation>
</comment>
<keyword evidence="4 6" id="KW-0808">Transferase</keyword>
<dbReference type="PANTHER" id="PTHR13393:SF0">
    <property type="entry name" value="RNA N6-ADENOSINE-METHYLTRANSFERASE METTL16"/>
    <property type="match status" value="1"/>
</dbReference>
<dbReference type="Gene3D" id="3.40.50.150">
    <property type="entry name" value="Vaccinia Virus protein VP39"/>
    <property type="match status" value="1"/>
</dbReference>
<organism evidence="7 8">
    <name type="scientific">Pseudalgibacter alginicilyticus</name>
    <dbReference type="NCBI Taxonomy" id="1736674"/>
    <lineage>
        <taxon>Bacteria</taxon>
        <taxon>Pseudomonadati</taxon>
        <taxon>Bacteroidota</taxon>
        <taxon>Flavobacteriia</taxon>
        <taxon>Flavobacteriales</taxon>
        <taxon>Flavobacteriaceae</taxon>
        <taxon>Pseudalgibacter</taxon>
    </lineage>
</organism>
<comment type="function">
    <text evidence="6">Specifically methylates the adenine in position 1618 of 23S rRNA.</text>
</comment>
<dbReference type="AlphaFoldDB" id="A0A0P0CUZ4"/>
<dbReference type="PIRSF" id="PIRSF029038">
    <property type="entry name" value="Mtase_YbiN_prd"/>
    <property type="match status" value="1"/>
</dbReference>
<keyword evidence="2 6" id="KW-0698">rRNA processing</keyword>
<keyword evidence="5 6" id="KW-0949">S-adenosyl-L-methionine</keyword>
<evidence type="ECO:0000256" key="4">
    <source>
        <dbReference type="ARBA" id="ARBA00022679"/>
    </source>
</evidence>
<dbReference type="OrthoDB" id="1115728at2"/>
<dbReference type="PATRIC" id="fig|1736674.3.peg.653"/>
<dbReference type="HAMAP" id="MF_01848">
    <property type="entry name" value="23SrRNA_methyltr_F"/>
    <property type="match status" value="1"/>
</dbReference>
<dbReference type="InterPro" id="IPR029063">
    <property type="entry name" value="SAM-dependent_MTases_sf"/>
</dbReference>
<evidence type="ECO:0000256" key="6">
    <source>
        <dbReference type="HAMAP-Rule" id="MF_01848"/>
    </source>
</evidence>